<dbReference type="InterPro" id="IPR018666">
    <property type="entry name" value="DUF2125"/>
</dbReference>
<dbReference type="STRING" id="1675527.AIOL_001038"/>
<protein>
    <submittedName>
        <fullName evidence="1">High-affinity K+ transport system, ATPase chain B</fullName>
    </submittedName>
</protein>
<dbReference type="OrthoDB" id="7625707at2"/>
<evidence type="ECO:0000313" key="1">
    <source>
        <dbReference type="EMBL" id="KMW56086.1"/>
    </source>
</evidence>
<accession>A0A0J9DZH3</accession>
<reference evidence="1 2" key="1">
    <citation type="submission" date="2015-06" db="EMBL/GenBank/DDBJ databases">
        <title>Draft genome sequence of an Alphaproteobacteria species associated to the Mediterranean sponge Oscarella lobularis.</title>
        <authorList>
            <person name="Jourda C."/>
            <person name="Santini S."/>
            <person name="Claverie J.-M."/>
        </authorList>
    </citation>
    <scope>NUCLEOTIDE SEQUENCE [LARGE SCALE GENOMIC DNA]</scope>
    <source>
        <strain evidence="1">IGS</strain>
    </source>
</reference>
<dbReference type="RefSeq" id="WP_082152441.1">
    <property type="nucleotide sequence ID" value="NZ_LFTY01000002.1"/>
</dbReference>
<dbReference type="Proteomes" id="UP000037178">
    <property type="component" value="Unassembled WGS sequence"/>
</dbReference>
<gene>
    <name evidence="1" type="ORF">AIOL_001038</name>
</gene>
<dbReference type="PATRIC" id="fig|1675527.3.peg.1107"/>
<dbReference type="Pfam" id="PF09898">
    <property type="entry name" value="DUF2125"/>
    <property type="match status" value="1"/>
</dbReference>
<proteinExistence type="predicted"/>
<organism evidence="1 2">
    <name type="scientific">Candidatus Rhodobacter oscarellae</name>
    <dbReference type="NCBI Taxonomy" id="1675527"/>
    <lineage>
        <taxon>Bacteria</taxon>
        <taxon>Pseudomonadati</taxon>
        <taxon>Pseudomonadota</taxon>
        <taxon>Alphaproteobacteria</taxon>
        <taxon>Rhodobacterales</taxon>
        <taxon>Rhodobacter group</taxon>
        <taxon>Rhodobacter</taxon>
    </lineage>
</organism>
<sequence>MRQLRVLTSVLAALLAAWGGYWVLGARGMDRSVTAWLDARHEAGWVAEYDAVRTRGFPNRFDTTISALELADPATGLAWTGEFLQLFRLSYQRKHVIAVLPPQSVISTPRQKITVTGADTRASLVFADASNWTLERSAVAVTGLALASDAGWSTEIAELRLATRPSERAPGAVDIGLDAKALRPAGALLADLAARGIVPGDLERLSLDASVRFDAPWDLRAIEARRPAITAIDLHKAEMLWGALELWLAGEVTVDSAGRMTGSMTVKAKNWREMLALAEAAGWVPEQLVGPLESGLSLLTGLSGGRDTLDAPLTFAEGAVWLGPIRLGQAPRLLLR</sequence>
<dbReference type="EMBL" id="LFTY01000002">
    <property type="protein sequence ID" value="KMW56086.1"/>
    <property type="molecule type" value="Genomic_DNA"/>
</dbReference>
<keyword evidence="2" id="KW-1185">Reference proteome</keyword>
<dbReference type="AlphaFoldDB" id="A0A0J9DZH3"/>
<name>A0A0J9DZH3_9RHOB</name>
<evidence type="ECO:0000313" key="2">
    <source>
        <dbReference type="Proteomes" id="UP000037178"/>
    </source>
</evidence>
<comment type="caution">
    <text evidence="1">The sequence shown here is derived from an EMBL/GenBank/DDBJ whole genome shotgun (WGS) entry which is preliminary data.</text>
</comment>